<dbReference type="PANTHER" id="PTHR10039">
    <property type="entry name" value="AMELOGENIN"/>
    <property type="match status" value="1"/>
</dbReference>
<dbReference type="Proteomes" id="UP001215598">
    <property type="component" value="Unassembled WGS sequence"/>
</dbReference>
<reference evidence="3" key="1">
    <citation type="submission" date="2023-03" db="EMBL/GenBank/DDBJ databases">
        <title>Massive genome expansion in bonnet fungi (Mycena s.s.) driven by repeated elements and novel gene families across ecological guilds.</title>
        <authorList>
            <consortium name="Lawrence Berkeley National Laboratory"/>
            <person name="Harder C.B."/>
            <person name="Miyauchi S."/>
            <person name="Viragh M."/>
            <person name="Kuo A."/>
            <person name="Thoen E."/>
            <person name="Andreopoulos B."/>
            <person name="Lu D."/>
            <person name="Skrede I."/>
            <person name="Drula E."/>
            <person name="Henrissat B."/>
            <person name="Morin E."/>
            <person name="Kohler A."/>
            <person name="Barry K."/>
            <person name="LaButti K."/>
            <person name="Morin E."/>
            <person name="Salamov A."/>
            <person name="Lipzen A."/>
            <person name="Mereny Z."/>
            <person name="Hegedus B."/>
            <person name="Baldrian P."/>
            <person name="Stursova M."/>
            <person name="Weitz H."/>
            <person name="Taylor A."/>
            <person name="Grigoriev I.V."/>
            <person name="Nagy L.G."/>
            <person name="Martin F."/>
            <person name="Kauserud H."/>
        </authorList>
    </citation>
    <scope>NUCLEOTIDE SEQUENCE</scope>
    <source>
        <strain evidence="3">CBHHK182m</strain>
    </source>
</reference>
<dbReference type="InterPro" id="IPR056884">
    <property type="entry name" value="NPHP3-like_N"/>
</dbReference>
<evidence type="ECO:0000259" key="2">
    <source>
        <dbReference type="PROSITE" id="PS50837"/>
    </source>
</evidence>
<name>A0AAD7JRL5_9AGAR</name>
<proteinExistence type="predicted"/>
<keyword evidence="1" id="KW-0677">Repeat</keyword>
<dbReference type="Pfam" id="PF24883">
    <property type="entry name" value="NPHP3_N"/>
    <property type="match status" value="1"/>
</dbReference>
<sequence>MHTYTDQGKGFCADNTRVEIQEEIRKWLSPQTSSSEHIFWITGIAGSGKSTLSATVAETLRKNHTPVAAQFFISRNLLETIKPEKIIPTIAQQLSELSPVAARIIQDTLKDGFPSSWKEQVEALLLAPIRELCKSRDVVIIIIDALDELDNPARSIKEILSPIATSNLPNNIRFIITSRPDGWADDIAKTLESVGLKQCALKTESSREEVKNFVAARMKDITLKQSGPGWENWPPPRDLQKLCNQADGLFHYAGTALHWIEAQIDEHGRACRGWVLENLTPEGGLGQLEDLYRVILTSFEDINKPARNAGRRKVRLAGFQHVIGTILVLQESLTIHQITAILADISENDFDVVKFLQQFRSVLIPGNTASFEEAQPQMHKSFRDYIMGERAPPVFRIHTGEAHLVTARSCLEVIVKAGSSSDAAAEYAVAYWCQHLRKAVEGDADFGDEGGIWDLFKRMKEDTVVGVWKENAKDVFCDVAAAGWKLLKLLINTGWREFWP</sequence>
<feature type="domain" description="NACHT" evidence="2">
    <location>
        <begin position="37"/>
        <end position="182"/>
    </location>
</feature>
<evidence type="ECO:0000313" key="4">
    <source>
        <dbReference type="Proteomes" id="UP001215598"/>
    </source>
</evidence>
<dbReference type="InterPro" id="IPR027417">
    <property type="entry name" value="P-loop_NTPase"/>
</dbReference>
<dbReference type="PROSITE" id="PS50837">
    <property type="entry name" value="NACHT"/>
    <property type="match status" value="1"/>
</dbReference>
<accession>A0AAD7JRL5</accession>
<dbReference type="SUPFAM" id="SSF52540">
    <property type="entry name" value="P-loop containing nucleoside triphosphate hydrolases"/>
    <property type="match status" value="1"/>
</dbReference>
<comment type="caution">
    <text evidence="3">The sequence shown here is derived from an EMBL/GenBank/DDBJ whole genome shotgun (WGS) entry which is preliminary data.</text>
</comment>
<gene>
    <name evidence="3" type="ORF">B0H16DRAFT_238609</name>
</gene>
<protein>
    <recommendedName>
        <fullName evidence="2">NACHT domain-containing protein</fullName>
    </recommendedName>
</protein>
<dbReference type="EMBL" id="JARKIB010000017">
    <property type="protein sequence ID" value="KAJ7770073.1"/>
    <property type="molecule type" value="Genomic_DNA"/>
</dbReference>
<dbReference type="AlphaFoldDB" id="A0AAD7JRL5"/>
<dbReference type="InterPro" id="IPR007111">
    <property type="entry name" value="NACHT_NTPase"/>
</dbReference>
<dbReference type="PANTHER" id="PTHR10039:SF17">
    <property type="entry name" value="FUNGAL STAND N-TERMINAL GOODBYE DOMAIN-CONTAINING PROTEIN-RELATED"/>
    <property type="match status" value="1"/>
</dbReference>
<evidence type="ECO:0000256" key="1">
    <source>
        <dbReference type="ARBA" id="ARBA00022737"/>
    </source>
</evidence>
<keyword evidence="4" id="KW-1185">Reference proteome</keyword>
<dbReference type="Gene3D" id="3.40.50.300">
    <property type="entry name" value="P-loop containing nucleotide triphosphate hydrolases"/>
    <property type="match status" value="1"/>
</dbReference>
<organism evidence="3 4">
    <name type="scientific">Mycena metata</name>
    <dbReference type="NCBI Taxonomy" id="1033252"/>
    <lineage>
        <taxon>Eukaryota</taxon>
        <taxon>Fungi</taxon>
        <taxon>Dikarya</taxon>
        <taxon>Basidiomycota</taxon>
        <taxon>Agaricomycotina</taxon>
        <taxon>Agaricomycetes</taxon>
        <taxon>Agaricomycetidae</taxon>
        <taxon>Agaricales</taxon>
        <taxon>Marasmiineae</taxon>
        <taxon>Mycenaceae</taxon>
        <taxon>Mycena</taxon>
    </lineage>
</organism>
<evidence type="ECO:0000313" key="3">
    <source>
        <dbReference type="EMBL" id="KAJ7770073.1"/>
    </source>
</evidence>